<evidence type="ECO:0000313" key="2">
    <source>
        <dbReference type="Proteomes" id="UP000576209"/>
    </source>
</evidence>
<accession>A0A840EA53</accession>
<name>A0A840EA53_9BACT</name>
<dbReference type="Proteomes" id="UP000576209">
    <property type="component" value="Unassembled WGS sequence"/>
</dbReference>
<dbReference type="EMBL" id="JACIFF010000010">
    <property type="protein sequence ID" value="MBB4080823.1"/>
    <property type="molecule type" value="Genomic_DNA"/>
</dbReference>
<evidence type="ECO:0000313" key="1">
    <source>
        <dbReference type="EMBL" id="MBB4080823.1"/>
    </source>
</evidence>
<gene>
    <name evidence="1" type="ORF">GGR28_003462</name>
</gene>
<sequence>MKPTVLPYFFLAFVLFLWTGCKEDDATVLTTLNYDGPNVTAPQLPPGKNLFAAYFPPAETQPYIGRTMDRITFYLTQIPEATSVVVFAEGPDDRTPGAELYRKNLTARINTTEWIEDRLIPGIEITGEGLWLAVEVELADGQPFSVGCDAGRTYDPNGDLLLLSTATQWTGFRDLNGERVNWNIRGVLAEE</sequence>
<evidence type="ECO:0008006" key="3">
    <source>
        <dbReference type="Google" id="ProtNLM"/>
    </source>
</evidence>
<reference evidence="1 2" key="1">
    <citation type="submission" date="2020-08" db="EMBL/GenBank/DDBJ databases">
        <title>Genomic Encyclopedia of Type Strains, Phase IV (KMG-IV): sequencing the most valuable type-strain genomes for metagenomic binning, comparative biology and taxonomic classification.</title>
        <authorList>
            <person name="Goeker M."/>
        </authorList>
    </citation>
    <scope>NUCLEOTIDE SEQUENCE [LARGE SCALE GENOMIC DNA]</scope>
    <source>
        <strain evidence="1 2">DSM 105137</strain>
    </source>
</reference>
<dbReference type="PROSITE" id="PS51257">
    <property type="entry name" value="PROKAR_LIPOPROTEIN"/>
    <property type="match status" value="1"/>
</dbReference>
<dbReference type="RefSeq" id="WP_183497053.1">
    <property type="nucleotide sequence ID" value="NZ_JACIFF010000010.1"/>
</dbReference>
<comment type="caution">
    <text evidence="1">The sequence shown here is derived from an EMBL/GenBank/DDBJ whole genome shotgun (WGS) entry which is preliminary data.</text>
</comment>
<protein>
    <recommendedName>
        <fullName evidence="3">Lipoprotein</fullName>
    </recommendedName>
</protein>
<organism evidence="1 2">
    <name type="scientific">Neolewinella aquimaris</name>
    <dbReference type="NCBI Taxonomy" id="1835722"/>
    <lineage>
        <taxon>Bacteria</taxon>
        <taxon>Pseudomonadati</taxon>
        <taxon>Bacteroidota</taxon>
        <taxon>Saprospiria</taxon>
        <taxon>Saprospirales</taxon>
        <taxon>Lewinellaceae</taxon>
        <taxon>Neolewinella</taxon>
    </lineage>
</organism>
<dbReference type="AlphaFoldDB" id="A0A840EA53"/>
<keyword evidence="2" id="KW-1185">Reference proteome</keyword>
<proteinExistence type="predicted"/>